<dbReference type="AlphaFoldDB" id="A0AA96DN58"/>
<dbReference type="EMBL" id="CP134854">
    <property type="protein sequence ID" value="WNL30642.1"/>
    <property type="molecule type" value="Genomic_DNA"/>
</dbReference>
<protein>
    <recommendedName>
        <fullName evidence="2">Glycosylase</fullName>
    </recommendedName>
</protein>
<dbReference type="Gene3D" id="2.115.10.20">
    <property type="entry name" value="Glycosyl hydrolase domain, family 43"/>
    <property type="match status" value="2"/>
</dbReference>
<dbReference type="SUPFAM" id="SSF75005">
    <property type="entry name" value="Arabinanase/levansucrase/invertase"/>
    <property type="match status" value="1"/>
</dbReference>
<evidence type="ECO:0008006" key="2">
    <source>
        <dbReference type="Google" id="ProtNLM"/>
    </source>
</evidence>
<proteinExistence type="predicted"/>
<sequence length="310" mass="36764">MSKQYFKKISFVFVANNEYAWMNNYASHPVAKHLEKNIFRIYFSTRDILNKSYGTFLDIDILEPNKILNISNKPIIAPGSSGFFDDCGAQICSYVNHNNKEYLYYSGWNIHTTVPFKTYLGLAICDTKDEKFIKKYNIPIMDRTHEEPLSIGWVNVIYHEDKFKMWYEYNTKWEYINGKWEYFFDIRYAESNDGINFNRNIATCITPTFEEKAISRPSVLIDDGIYKMWYCYKVNGKYRIGYAESKDGINWNRKDDLLMFDKSEEVWDSEELSYPYIFKHNNEIFMLCNGNHYGKTGFGIFKLDNKIKGI</sequence>
<organism evidence="1">
    <name type="scientific">Arcobacter sp. AZ-2023</name>
    <dbReference type="NCBI Taxonomy" id="3074453"/>
    <lineage>
        <taxon>Bacteria</taxon>
        <taxon>Pseudomonadati</taxon>
        <taxon>Campylobacterota</taxon>
        <taxon>Epsilonproteobacteria</taxon>
        <taxon>Campylobacterales</taxon>
        <taxon>Arcobacteraceae</taxon>
        <taxon>Arcobacter</taxon>
    </lineage>
</organism>
<dbReference type="PANTHER" id="PTHR35279:SF1">
    <property type="entry name" value="ARABINANASE_LEVANSUCRASE_INVERTASE"/>
    <property type="match status" value="1"/>
</dbReference>
<dbReference type="PANTHER" id="PTHR35279">
    <property type="match status" value="1"/>
</dbReference>
<gene>
    <name evidence="1" type="ORF">RMQ68_04430</name>
</gene>
<evidence type="ECO:0000313" key="1">
    <source>
        <dbReference type="EMBL" id="WNL30642.1"/>
    </source>
</evidence>
<dbReference type="InterPro" id="IPR023296">
    <property type="entry name" value="Glyco_hydro_beta-prop_sf"/>
</dbReference>
<name>A0AA96DN58_9BACT</name>
<accession>A0AA96DN58</accession>
<reference evidence="1" key="1">
    <citation type="submission" date="2023-09" db="EMBL/GenBank/DDBJ databases">
        <title>Arcobacter tbilisiensis sp. nov. isolated from chicken meat in Tbilisi, Georgia.</title>
        <authorList>
            <person name="Matthias R."/>
            <person name="Zautner A.E."/>
        </authorList>
    </citation>
    <scope>NUCLEOTIDE SEQUENCE</scope>
    <source>
        <strain evidence="1">LEO 52</strain>
    </source>
</reference>